<evidence type="ECO:0008006" key="3">
    <source>
        <dbReference type="Google" id="ProtNLM"/>
    </source>
</evidence>
<dbReference type="Proteomes" id="UP001458880">
    <property type="component" value="Unassembled WGS sequence"/>
</dbReference>
<sequence>MNSAVIITTSSEKDSSPIYKYKLLLKYQFAVQCWKANISVLKMPKEKRSVSTVLNEFVKDFSDFTTDESVLLCKYCEVSVTATKKFQVTQHLQTSKHQKKKNRSLGSKQQVLVQAISKPGSNR</sequence>
<name>A0AAW1LR65_POPJA</name>
<protein>
    <recommendedName>
        <fullName evidence="3">CGG triplet repeat-binding protein 1</fullName>
    </recommendedName>
</protein>
<comment type="caution">
    <text evidence="1">The sequence shown here is derived from an EMBL/GenBank/DDBJ whole genome shotgun (WGS) entry which is preliminary data.</text>
</comment>
<accession>A0AAW1LR65</accession>
<organism evidence="1 2">
    <name type="scientific">Popillia japonica</name>
    <name type="common">Japanese beetle</name>
    <dbReference type="NCBI Taxonomy" id="7064"/>
    <lineage>
        <taxon>Eukaryota</taxon>
        <taxon>Metazoa</taxon>
        <taxon>Ecdysozoa</taxon>
        <taxon>Arthropoda</taxon>
        <taxon>Hexapoda</taxon>
        <taxon>Insecta</taxon>
        <taxon>Pterygota</taxon>
        <taxon>Neoptera</taxon>
        <taxon>Endopterygota</taxon>
        <taxon>Coleoptera</taxon>
        <taxon>Polyphaga</taxon>
        <taxon>Scarabaeiformia</taxon>
        <taxon>Scarabaeidae</taxon>
        <taxon>Rutelinae</taxon>
        <taxon>Popillia</taxon>
    </lineage>
</organism>
<dbReference type="AlphaFoldDB" id="A0AAW1LR65"/>
<dbReference type="EMBL" id="JASPKY010000114">
    <property type="protein sequence ID" value="KAK9736402.1"/>
    <property type="molecule type" value="Genomic_DNA"/>
</dbReference>
<reference evidence="1 2" key="1">
    <citation type="journal article" date="2024" name="BMC Genomics">
        <title>De novo assembly and annotation of Popillia japonica's genome with initial clues to its potential as an invasive pest.</title>
        <authorList>
            <person name="Cucini C."/>
            <person name="Boschi S."/>
            <person name="Funari R."/>
            <person name="Cardaioli E."/>
            <person name="Iannotti N."/>
            <person name="Marturano G."/>
            <person name="Paoli F."/>
            <person name="Bruttini M."/>
            <person name="Carapelli A."/>
            <person name="Frati F."/>
            <person name="Nardi F."/>
        </authorList>
    </citation>
    <scope>NUCLEOTIDE SEQUENCE [LARGE SCALE GENOMIC DNA]</scope>
    <source>
        <strain evidence="1">DMR45628</strain>
    </source>
</reference>
<gene>
    <name evidence="1" type="ORF">QE152_g12500</name>
</gene>
<evidence type="ECO:0000313" key="1">
    <source>
        <dbReference type="EMBL" id="KAK9736402.1"/>
    </source>
</evidence>
<proteinExistence type="predicted"/>
<evidence type="ECO:0000313" key="2">
    <source>
        <dbReference type="Proteomes" id="UP001458880"/>
    </source>
</evidence>
<keyword evidence="2" id="KW-1185">Reference proteome</keyword>
<dbReference type="Gene3D" id="3.30.160.60">
    <property type="entry name" value="Classic Zinc Finger"/>
    <property type="match status" value="1"/>
</dbReference>